<evidence type="ECO:0008006" key="3">
    <source>
        <dbReference type="Google" id="ProtNLM"/>
    </source>
</evidence>
<dbReference type="OrthoDB" id="6335153at2"/>
<dbReference type="EMBL" id="CP014323">
    <property type="protein sequence ID" value="AMJ98706.1"/>
    <property type="molecule type" value="Genomic_DNA"/>
</dbReference>
<evidence type="ECO:0000313" key="2">
    <source>
        <dbReference type="Proteomes" id="UP000063991"/>
    </source>
</evidence>
<evidence type="ECO:0000313" key="1">
    <source>
        <dbReference type="EMBL" id="AMJ98706.1"/>
    </source>
</evidence>
<organism evidence="1 2">
    <name type="scientific">Alteromonas macleodii</name>
    <name type="common">Pseudoalteromonas macleodii</name>
    <dbReference type="NCBI Taxonomy" id="28108"/>
    <lineage>
        <taxon>Bacteria</taxon>
        <taxon>Pseudomonadati</taxon>
        <taxon>Pseudomonadota</taxon>
        <taxon>Gammaproteobacteria</taxon>
        <taxon>Alteromonadales</taxon>
        <taxon>Alteromonadaceae</taxon>
        <taxon>Alteromonas/Salinimonas group</taxon>
        <taxon>Alteromonas</taxon>
    </lineage>
</organism>
<proteinExistence type="predicted"/>
<reference evidence="1 2" key="1">
    <citation type="submission" date="2015-12" db="EMBL/GenBank/DDBJ databases">
        <authorList>
            <person name="Shamseldin A."/>
            <person name="Moawad H."/>
            <person name="Abd El-Rahim W.M."/>
            <person name="Sadowsky M.J."/>
        </authorList>
    </citation>
    <scope>NUCLEOTIDE SEQUENCE [LARGE SCALE GENOMIC DNA]</scope>
    <source>
        <strain evidence="1 2">D7</strain>
    </source>
</reference>
<gene>
    <name evidence="1" type="ORF">AVL55_11320</name>
</gene>
<sequence>MAKLLNFIPKQKGRSRGLFRQRFILFTSLTYVFSSLCLADQTTCGNTEQARELSLLIANDKGQQRSVLKCNPTLVMLAETKAKDMAERGLVSHFLGGSPNTRIRNAGLTLPEYYGDAMSNQVEALAGGYITADDVWYALKTSTSHRQHLLAELPFYQEQDQIGIAFYRDYSTPHVEYWAIYLTKLIDTETSNNDLKDDTTTTLLIKRRKKFDHVPDKGLGIVTESGEIILQPKKPDE</sequence>
<protein>
    <recommendedName>
        <fullName evidence="3">SCP domain-containing protein</fullName>
    </recommendedName>
</protein>
<name>A0A126Q067_ALTMA</name>
<dbReference type="Proteomes" id="UP000063991">
    <property type="component" value="Chromosome"/>
</dbReference>
<dbReference type="RefSeq" id="WP_061095209.1">
    <property type="nucleotide sequence ID" value="NZ_CP014323.1"/>
</dbReference>
<dbReference type="AlphaFoldDB" id="A0A126Q067"/>
<dbReference type="InterPro" id="IPR035940">
    <property type="entry name" value="CAP_sf"/>
</dbReference>
<dbReference type="Gene3D" id="3.40.33.10">
    <property type="entry name" value="CAP"/>
    <property type="match status" value="1"/>
</dbReference>
<accession>A0A126Q067</accession>